<dbReference type="Pfam" id="PF00501">
    <property type="entry name" value="AMP-binding"/>
    <property type="match status" value="1"/>
</dbReference>
<dbReference type="PANTHER" id="PTHR43201:SF5">
    <property type="entry name" value="MEDIUM-CHAIN ACYL-COA LIGASE ACSF2, MITOCHONDRIAL"/>
    <property type="match status" value="1"/>
</dbReference>
<comment type="similarity">
    <text evidence="1">Belongs to the ATP-dependent AMP-binding enzyme family.</text>
</comment>
<name>A0A367PB06_CUPNE</name>
<dbReference type="Gene3D" id="3.40.50.12780">
    <property type="entry name" value="N-terminal domain of ligase-like"/>
    <property type="match status" value="1"/>
</dbReference>
<proteinExistence type="inferred from homology"/>
<dbReference type="InterPro" id="IPR000873">
    <property type="entry name" value="AMP-dep_synth/lig_dom"/>
</dbReference>
<feature type="domain" description="AMP-binding enzyme C-terminal" evidence="4">
    <location>
        <begin position="431"/>
        <end position="505"/>
    </location>
</feature>
<dbReference type="InterPro" id="IPR025110">
    <property type="entry name" value="AMP-bd_C"/>
</dbReference>
<evidence type="ECO:0000256" key="2">
    <source>
        <dbReference type="ARBA" id="ARBA00022598"/>
    </source>
</evidence>
<dbReference type="Gene3D" id="3.30.300.30">
    <property type="match status" value="1"/>
</dbReference>
<protein>
    <submittedName>
        <fullName evidence="5">Long-chain fatty acid--CoA ligase</fullName>
    </submittedName>
</protein>
<dbReference type="EMBL" id="QDHA01000084">
    <property type="protein sequence ID" value="RCJ05030.1"/>
    <property type="molecule type" value="Genomic_DNA"/>
</dbReference>
<sequence length="524" mass="59048">MKIDFSRWSLDAASRFAQREALVNVERDRRFTHMELHRLTNRIARLIKERLRLASGDVYLTILDNDNMSLLTFCTLAKADVKAAWCNFRDTFDEHLWQIDWVEPKVVFLETALLDKYYDMLRQRGIRIVCMDPLAAPRDGVSCFWDLLEGVSDAEPHIELDADEPMLLRFTGGTTGRGKCCMYTLNNWLALHRYFYSMPDDMFGYDARHLSITPLSHGSAAYATTLAFKGGCHVTMNASDLRQFCANIQNERITSSHLVPTILYRFLEFGLHEQFDLSSLRTILYAAAPMSPAKLALLQETFGNIFIQAYGSSEVLAPVAVLSKAEHLCAPGQSNRHLLSSTGIALPETEIVVMDEQGHELPVGETGELWIRGPGVIKGYYKNPEATAAEFQGGFWKSGDLGYVDEDRYVYIVDRKKDMIISGGFNIYAIEVEAALNAHPAVLMSAAVGVPHAEWGESVHAEVVLKEGHMPDPAEIVAFCKERIGYKAPKTVTIVDQLPMTVIGKVLRRQVRDKYWADQQRKVN</sequence>
<evidence type="ECO:0000259" key="3">
    <source>
        <dbReference type="Pfam" id="PF00501"/>
    </source>
</evidence>
<dbReference type="GO" id="GO:0031956">
    <property type="term" value="F:medium-chain fatty acid-CoA ligase activity"/>
    <property type="evidence" value="ECO:0007669"/>
    <property type="project" value="TreeGrafter"/>
</dbReference>
<dbReference type="PANTHER" id="PTHR43201">
    <property type="entry name" value="ACYL-COA SYNTHETASE"/>
    <property type="match status" value="1"/>
</dbReference>
<dbReference type="InterPro" id="IPR042099">
    <property type="entry name" value="ANL_N_sf"/>
</dbReference>
<dbReference type="RefSeq" id="WP_114134825.1">
    <property type="nucleotide sequence ID" value="NZ_CP068436.1"/>
</dbReference>
<reference evidence="5 6" key="1">
    <citation type="submission" date="2018-04" db="EMBL/GenBank/DDBJ databases">
        <title>Cupriavidus necator CR12 genome sequencing and assembly.</title>
        <authorList>
            <person name="Ben Fekih I."/>
            <person name="Mazhar H.S."/>
            <person name="Bello S.K."/>
            <person name="Rensing C."/>
        </authorList>
    </citation>
    <scope>NUCLEOTIDE SEQUENCE [LARGE SCALE GENOMIC DNA]</scope>
    <source>
        <strain evidence="5 6">CR12</strain>
    </source>
</reference>
<dbReference type="GO" id="GO:0006631">
    <property type="term" value="P:fatty acid metabolic process"/>
    <property type="evidence" value="ECO:0007669"/>
    <property type="project" value="TreeGrafter"/>
</dbReference>
<dbReference type="Proteomes" id="UP000253501">
    <property type="component" value="Unassembled WGS sequence"/>
</dbReference>
<evidence type="ECO:0000256" key="1">
    <source>
        <dbReference type="ARBA" id="ARBA00006432"/>
    </source>
</evidence>
<accession>A0A367PB06</accession>
<evidence type="ECO:0000313" key="6">
    <source>
        <dbReference type="Proteomes" id="UP000253501"/>
    </source>
</evidence>
<comment type="caution">
    <text evidence="5">The sequence shown here is derived from an EMBL/GenBank/DDBJ whole genome shotgun (WGS) entry which is preliminary data.</text>
</comment>
<dbReference type="SUPFAM" id="SSF56801">
    <property type="entry name" value="Acetyl-CoA synthetase-like"/>
    <property type="match status" value="1"/>
</dbReference>
<dbReference type="InterPro" id="IPR045851">
    <property type="entry name" value="AMP-bd_C_sf"/>
</dbReference>
<gene>
    <name evidence="5" type="ORF">DDK22_28470</name>
</gene>
<keyword evidence="2 5" id="KW-0436">Ligase</keyword>
<evidence type="ECO:0000259" key="4">
    <source>
        <dbReference type="Pfam" id="PF13193"/>
    </source>
</evidence>
<evidence type="ECO:0000313" key="5">
    <source>
        <dbReference type="EMBL" id="RCJ05030.1"/>
    </source>
</evidence>
<dbReference type="Pfam" id="PF13193">
    <property type="entry name" value="AMP-binding_C"/>
    <property type="match status" value="1"/>
</dbReference>
<organism evidence="5 6">
    <name type="scientific">Cupriavidus necator</name>
    <name type="common">Alcaligenes eutrophus</name>
    <name type="synonym">Ralstonia eutropha</name>
    <dbReference type="NCBI Taxonomy" id="106590"/>
    <lineage>
        <taxon>Bacteria</taxon>
        <taxon>Pseudomonadati</taxon>
        <taxon>Pseudomonadota</taxon>
        <taxon>Betaproteobacteria</taxon>
        <taxon>Burkholderiales</taxon>
        <taxon>Burkholderiaceae</taxon>
        <taxon>Cupriavidus</taxon>
    </lineage>
</organism>
<dbReference type="AlphaFoldDB" id="A0A367PB06"/>
<feature type="domain" description="AMP-dependent synthetase/ligase" evidence="3">
    <location>
        <begin position="12"/>
        <end position="381"/>
    </location>
</feature>